<dbReference type="EMBL" id="FN554889">
    <property type="protein sequence ID" value="CBG72369.1"/>
    <property type="molecule type" value="Genomic_DNA"/>
</dbReference>
<dbReference type="AlphaFoldDB" id="C9YWI3"/>
<dbReference type="SMART" id="SM00855">
    <property type="entry name" value="PGAM"/>
    <property type="match status" value="1"/>
</dbReference>
<dbReference type="InterPro" id="IPR050275">
    <property type="entry name" value="PGM_Phosphatase"/>
</dbReference>
<feature type="region of interest" description="Disordered" evidence="1">
    <location>
        <begin position="192"/>
        <end position="225"/>
    </location>
</feature>
<reference evidence="2 3" key="1">
    <citation type="journal article" date="2010" name="Mol. Plant Microbe Interact.">
        <title>Streptomyces scabies 87-22 contains a coronafacic acid-like biosynthetic cluster that contributes to plant-microbe interactions.</title>
        <authorList>
            <person name="Bignell D.R."/>
            <person name="Seipke R.F."/>
            <person name="Huguet-Tapia J.C."/>
            <person name="Chambers A.H."/>
            <person name="Parry R.J."/>
            <person name="Loria R."/>
        </authorList>
    </citation>
    <scope>NUCLEOTIDE SEQUENCE [LARGE SCALE GENOMIC DNA]</scope>
    <source>
        <strain evidence="2 3">87.22</strain>
    </source>
</reference>
<keyword evidence="3" id="KW-1185">Reference proteome</keyword>
<dbReference type="RefSeq" id="WP_013002948.1">
    <property type="nucleotide sequence ID" value="NC_013929.1"/>
</dbReference>
<dbReference type="SUPFAM" id="SSF53254">
    <property type="entry name" value="Phosphoglycerate mutase-like"/>
    <property type="match status" value="1"/>
</dbReference>
<dbReference type="Proteomes" id="UP000001444">
    <property type="component" value="Chromosome"/>
</dbReference>
<sequence length="225" mass="23497">MVRHGQSTANVAYAEAERTGSTVPVPGRDADVPLSGPGRAQAEALGGWLAGISAGRGGGDGGPGPDLVVCSPYVRARQTWESIAGHPGVVPPPLLVDERLRDREAGIFELHPPGAQRARSPEEADRRALVGDWYYRPPGGEALTDVVLRVRDFVDELDRVAGGRRVLLVAHDAIAVAVRLVCAGLGAASPGALPPVPNASVSQWESDGGRLRPTRWGETAHLGPG</sequence>
<dbReference type="GeneID" id="24312455"/>
<dbReference type="GO" id="GO:0016791">
    <property type="term" value="F:phosphatase activity"/>
    <property type="evidence" value="ECO:0007669"/>
    <property type="project" value="TreeGrafter"/>
</dbReference>
<organism evidence="2 3">
    <name type="scientific">Streptomyces scabiei (strain 87.22)</name>
    <dbReference type="NCBI Taxonomy" id="680198"/>
    <lineage>
        <taxon>Bacteria</taxon>
        <taxon>Bacillati</taxon>
        <taxon>Actinomycetota</taxon>
        <taxon>Actinomycetes</taxon>
        <taxon>Kitasatosporales</taxon>
        <taxon>Streptomycetaceae</taxon>
        <taxon>Streptomyces</taxon>
    </lineage>
</organism>
<dbReference type="KEGG" id="scb:SCAB_53341"/>
<feature type="compositionally biased region" description="Polar residues" evidence="1">
    <location>
        <begin position="1"/>
        <end position="10"/>
    </location>
</feature>
<dbReference type="HOGENOM" id="CLU_033323_7_0_11"/>
<dbReference type="CDD" id="cd07067">
    <property type="entry name" value="HP_PGM_like"/>
    <property type="match status" value="1"/>
</dbReference>
<evidence type="ECO:0000313" key="2">
    <source>
        <dbReference type="EMBL" id="CBG72369.1"/>
    </source>
</evidence>
<proteinExistence type="predicted"/>
<name>C9YWI3_STRSW</name>
<protein>
    <submittedName>
        <fullName evidence="2">Putative phosphotransferase</fullName>
    </submittedName>
</protein>
<dbReference type="PANTHER" id="PTHR48100">
    <property type="entry name" value="BROAD-SPECIFICITY PHOSPHATASE YOR283W-RELATED"/>
    <property type="match status" value="1"/>
</dbReference>
<gene>
    <name evidence="2" type="ordered locus">SCAB_53341</name>
</gene>
<evidence type="ECO:0000256" key="1">
    <source>
        <dbReference type="SAM" id="MobiDB-lite"/>
    </source>
</evidence>
<feature type="region of interest" description="Disordered" evidence="1">
    <location>
        <begin position="1"/>
        <end position="34"/>
    </location>
</feature>
<accession>C9YWI3</accession>
<dbReference type="GO" id="GO:0005737">
    <property type="term" value="C:cytoplasm"/>
    <property type="evidence" value="ECO:0007669"/>
    <property type="project" value="TreeGrafter"/>
</dbReference>
<dbReference type="InterPro" id="IPR029033">
    <property type="entry name" value="His_PPase_superfam"/>
</dbReference>
<dbReference type="eggNOG" id="COG0406">
    <property type="taxonomic scope" value="Bacteria"/>
</dbReference>
<evidence type="ECO:0000313" key="3">
    <source>
        <dbReference type="Proteomes" id="UP000001444"/>
    </source>
</evidence>
<dbReference type="PANTHER" id="PTHR48100:SF1">
    <property type="entry name" value="HISTIDINE PHOSPHATASE FAMILY PROTEIN-RELATED"/>
    <property type="match status" value="1"/>
</dbReference>
<dbReference type="Gene3D" id="3.40.50.1240">
    <property type="entry name" value="Phosphoglycerate mutase-like"/>
    <property type="match status" value="1"/>
</dbReference>
<dbReference type="InterPro" id="IPR013078">
    <property type="entry name" value="His_Pase_superF_clade-1"/>
</dbReference>
<keyword evidence="2" id="KW-0808">Transferase</keyword>
<dbReference type="GO" id="GO:0016740">
    <property type="term" value="F:transferase activity"/>
    <property type="evidence" value="ECO:0007669"/>
    <property type="project" value="UniProtKB-KW"/>
</dbReference>
<dbReference type="Pfam" id="PF00300">
    <property type="entry name" value="His_Phos_1"/>
    <property type="match status" value="1"/>
</dbReference>
<dbReference type="STRING" id="680198.SCAB_53341"/>